<organism evidence="4 5">
    <name type="scientific">Paramylibacter kogurei</name>
    <dbReference type="NCBI Taxonomy" id="1889778"/>
    <lineage>
        <taxon>Bacteria</taxon>
        <taxon>Pseudomonadati</taxon>
        <taxon>Pseudomonadota</taxon>
        <taxon>Alphaproteobacteria</taxon>
        <taxon>Rhodobacterales</taxon>
        <taxon>Paracoccaceae</taxon>
        <taxon>Paramylibacter</taxon>
    </lineage>
</organism>
<feature type="domain" description="Carbamoyltransferase C-terminal" evidence="3">
    <location>
        <begin position="355"/>
        <end position="516"/>
    </location>
</feature>
<dbReference type="Proteomes" id="UP000231516">
    <property type="component" value="Unassembled WGS sequence"/>
</dbReference>
<dbReference type="Gene3D" id="3.30.420.40">
    <property type="match status" value="1"/>
</dbReference>
<gene>
    <name evidence="4" type="ORF">BFP76_11040</name>
</gene>
<dbReference type="InterPro" id="IPR038152">
    <property type="entry name" value="Carbam_trans_C_sf"/>
</dbReference>
<dbReference type="Gene3D" id="3.90.870.20">
    <property type="entry name" value="Carbamoyltransferase, C-terminal domain"/>
    <property type="match status" value="1"/>
</dbReference>
<dbReference type="CDD" id="cd24102">
    <property type="entry name" value="ASKHA_NBD_CmcH_N"/>
    <property type="match status" value="1"/>
</dbReference>
<evidence type="ECO:0000259" key="3">
    <source>
        <dbReference type="Pfam" id="PF16861"/>
    </source>
</evidence>
<dbReference type="InterPro" id="IPR031730">
    <property type="entry name" value="Carbam_trans_C"/>
</dbReference>
<dbReference type="RefSeq" id="WP_099591270.1">
    <property type="nucleotide sequence ID" value="NZ_MDGM01000003.1"/>
</dbReference>
<dbReference type="Pfam" id="PF02543">
    <property type="entry name" value="Carbam_trans_N"/>
    <property type="match status" value="1"/>
</dbReference>
<dbReference type="InterPro" id="IPR003696">
    <property type="entry name" value="Carbtransf_dom"/>
</dbReference>
<name>A0A2G5KC74_9RHOB</name>
<dbReference type="GO" id="GO:0003824">
    <property type="term" value="F:catalytic activity"/>
    <property type="evidence" value="ECO:0007669"/>
    <property type="project" value="InterPro"/>
</dbReference>
<keyword evidence="5" id="KW-1185">Reference proteome</keyword>
<sequence>MKILSYNPGHDGAFAYIKNGCLIFSIEAEKNSKYRHSIVSVPDAFDALAELEEAPDVLCQGGWWPSDSLREKEVVAGYRESDYGTVSLSKKRFLGKTIDFFSSSHERSHLLCAFGMSDLPKGTPCYALLWEGVIGAFYEIDAELNITKISEVLPEPGHRYALLYALADPTFDKSTAEYSRLSDAGKLMALASFSKRNRPTSEEERILSFLFQDCEHLKVRDCEALKTLRHYNVGLEDQEFRSFAGIFSDRLFDRFAQFAENNLKRGMPLLIVGGCGLNCDWNTKWKDSGLFSHIFVPPVANDAGSAIGTAIDAQFHLTGEPKIEWDVYSGQHFVLEDGADSAEFDVLEPNVATVAELLANDLILGWVNGRYEIGPRALGNRSILAAPFSASTKERLNVIKQREQFRPIAPICLEDDAKKWFGCSQPSPFMLFTYRSSTTELSAVTHVNQTARIQTVSKRCNVRMYELLTAFKDLTGYGVLCNTSLNFKTKGFINTMSDLSTYTLQHQLDGFVIDGRIHLRKKSSRYQTYLREHCRQR</sequence>
<dbReference type="PANTHER" id="PTHR34847:SF1">
    <property type="entry name" value="NODULATION PROTEIN U"/>
    <property type="match status" value="1"/>
</dbReference>
<dbReference type="PANTHER" id="PTHR34847">
    <property type="entry name" value="NODULATION PROTEIN U"/>
    <property type="match status" value="1"/>
</dbReference>
<evidence type="ECO:0000313" key="5">
    <source>
        <dbReference type="Proteomes" id="UP000231516"/>
    </source>
</evidence>
<dbReference type="EMBL" id="MDGM01000003">
    <property type="protein sequence ID" value="PIB26450.1"/>
    <property type="molecule type" value="Genomic_DNA"/>
</dbReference>
<accession>A0A2G5KC74</accession>
<comment type="similarity">
    <text evidence="1">Belongs to the NodU/CmcH family.</text>
</comment>
<dbReference type="Pfam" id="PF16861">
    <property type="entry name" value="Carbam_trans_C"/>
    <property type="match status" value="1"/>
</dbReference>
<feature type="domain" description="Carbamoyltransferase" evidence="2">
    <location>
        <begin position="98"/>
        <end position="311"/>
    </location>
</feature>
<dbReference type="InterPro" id="IPR051338">
    <property type="entry name" value="NodU/CmcH_Carbamoyltrnsfr"/>
</dbReference>
<protein>
    <submittedName>
        <fullName evidence="4">Proline dehydrogenase</fullName>
    </submittedName>
</protein>
<comment type="caution">
    <text evidence="4">The sequence shown here is derived from an EMBL/GenBank/DDBJ whole genome shotgun (WGS) entry which is preliminary data.</text>
</comment>
<dbReference type="AlphaFoldDB" id="A0A2G5KC74"/>
<reference evidence="4 5" key="1">
    <citation type="submission" date="2016-08" db="EMBL/GenBank/DDBJ databases">
        <title>Draft genome of Amylibacter sp. strain 4G11.</title>
        <authorList>
            <person name="Wong S.-K."/>
            <person name="Hamasaki K."/>
            <person name="Yoshizawa S."/>
        </authorList>
    </citation>
    <scope>NUCLEOTIDE SEQUENCE [LARGE SCALE GENOMIC DNA]</scope>
    <source>
        <strain evidence="4 5">4G11</strain>
    </source>
</reference>
<evidence type="ECO:0000256" key="1">
    <source>
        <dbReference type="ARBA" id="ARBA00006129"/>
    </source>
</evidence>
<dbReference type="OrthoDB" id="9780777at2"/>
<proteinExistence type="inferred from homology"/>
<evidence type="ECO:0000259" key="2">
    <source>
        <dbReference type="Pfam" id="PF02543"/>
    </source>
</evidence>
<evidence type="ECO:0000313" key="4">
    <source>
        <dbReference type="EMBL" id="PIB26450.1"/>
    </source>
</evidence>